<dbReference type="EMBL" id="LFMY01000013">
    <property type="protein sequence ID" value="OKL56875.1"/>
    <property type="molecule type" value="Genomic_DNA"/>
</dbReference>
<dbReference type="RefSeq" id="XP_020116996.1">
    <property type="nucleotide sequence ID" value="XM_020262987.1"/>
</dbReference>
<keyword evidence="2 4" id="KW-0808">Transferase</keyword>
<dbReference type="STRING" id="1441469.A0A225AR18"/>
<dbReference type="InterPro" id="IPR001853">
    <property type="entry name" value="DSBA-like_thioredoxin_dom"/>
</dbReference>
<sequence length="232" mass="26610">MTGIIHAYYDFVSPYSYFAFVHLQRLRGVLASHGVSVEIHPIFLGGIMNGSGNTPPWQIAAKSKYGQLELRRAIRYFDVPPFEPPSFFPILTILPLRAITYIKQTQTRETFEAVFGLYWKWFFYQHRDLSKPDVLQTCLLEEFSAEQVRAIMHAAGERKWKDELTARTQEALDRGAFGAPFFWVVKTPPSSALDGEGEGAAFWGSDRFHHMWDFLGLPWDDFKLHASSDAKL</sequence>
<name>A0A225AR18_TALAT</name>
<dbReference type="Gene3D" id="3.40.30.10">
    <property type="entry name" value="Glutaredoxin"/>
    <property type="match status" value="1"/>
</dbReference>
<dbReference type="InterPro" id="IPR051924">
    <property type="entry name" value="GST_Kappa/NadH"/>
</dbReference>
<comment type="catalytic activity">
    <reaction evidence="3 4">
        <text>RX + glutathione = an S-substituted glutathione + a halide anion + H(+)</text>
        <dbReference type="Rhea" id="RHEA:16437"/>
        <dbReference type="ChEBI" id="CHEBI:15378"/>
        <dbReference type="ChEBI" id="CHEBI:16042"/>
        <dbReference type="ChEBI" id="CHEBI:17792"/>
        <dbReference type="ChEBI" id="CHEBI:57925"/>
        <dbReference type="ChEBI" id="CHEBI:90779"/>
        <dbReference type="EC" id="2.5.1.18"/>
    </reaction>
</comment>
<dbReference type="GO" id="GO:0004602">
    <property type="term" value="F:glutathione peroxidase activity"/>
    <property type="evidence" value="ECO:0007669"/>
    <property type="project" value="TreeGrafter"/>
</dbReference>
<dbReference type="EC" id="2.5.1.18" evidence="4"/>
<dbReference type="InterPro" id="IPR036249">
    <property type="entry name" value="Thioredoxin-like_sf"/>
</dbReference>
<dbReference type="Pfam" id="PF01323">
    <property type="entry name" value="DSBA"/>
    <property type="match status" value="1"/>
</dbReference>
<evidence type="ECO:0000259" key="6">
    <source>
        <dbReference type="Pfam" id="PF01323"/>
    </source>
</evidence>
<dbReference type="GO" id="GO:0005777">
    <property type="term" value="C:peroxisome"/>
    <property type="evidence" value="ECO:0007669"/>
    <property type="project" value="TreeGrafter"/>
</dbReference>
<dbReference type="PIRSF" id="PIRSF006386">
    <property type="entry name" value="HCCAis_GSTk"/>
    <property type="match status" value="1"/>
</dbReference>
<feature type="active site" description="Nucleophile" evidence="5">
    <location>
        <position position="13"/>
    </location>
</feature>
<organism evidence="7 8">
    <name type="scientific">Talaromyces atroroseus</name>
    <dbReference type="NCBI Taxonomy" id="1441469"/>
    <lineage>
        <taxon>Eukaryota</taxon>
        <taxon>Fungi</taxon>
        <taxon>Dikarya</taxon>
        <taxon>Ascomycota</taxon>
        <taxon>Pezizomycotina</taxon>
        <taxon>Eurotiomycetes</taxon>
        <taxon>Eurotiomycetidae</taxon>
        <taxon>Eurotiales</taxon>
        <taxon>Trichocomaceae</taxon>
        <taxon>Talaromyces</taxon>
        <taxon>Talaromyces sect. Trachyspermi</taxon>
    </lineage>
</organism>
<dbReference type="InterPro" id="IPR014440">
    <property type="entry name" value="HCCAis_GSTk"/>
</dbReference>
<accession>A0A225AR18</accession>
<dbReference type="AlphaFoldDB" id="A0A225AR18"/>
<dbReference type="OrthoDB" id="4664297at2759"/>
<evidence type="ECO:0000256" key="2">
    <source>
        <dbReference type="ARBA" id="ARBA00022679"/>
    </source>
</evidence>
<dbReference type="FunFam" id="3.40.30.10:FF:000096">
    <property type="entry name" value="Glutathione S-transferase kappa"/>
    <property type="match status" value="1"/>
</dbReference>
<dbReference type="GO" id="GO:0004364">
    <property type="term" value="F:glutathione transferase activity"/>
    <property type="evidence" value="ECO:0007669"/>
    <property type="project" value="UniProtKB-UniRule"/>
</dbReference>
<dbReference type="GO" id="GO:0006749">
    <property type="term" value="P:glutathione metabolic process"/>
    <property type="evidence" value="ECO:0007669"/>
    <property type="project" value="TreeGrafter"/>
</dbReference>
<comment type="similarity">
    <text evidence="1 4">Belongs to the GST superfamily. Kappa family.</text>
</comment>
<evidence type="ECO:0000313" key="8">
    <source>
        <dbReference type="Proteomes" id="UP000214365"/>
    </source>
</evidence>
<evidence type="ECO:0000256" key="5">
    <source>
        <dbReference type="PIRSR" id="PIRSR006386-1"/>
    </source>
</evidence>
<dbReference type="PANTHER" id="PTHR42943">
    <property type="entry name" value="GLUTATHIONE S-TRANSFERASE KAPPA"/>
    <property type="match status" value="1"/>
</dbReference>
<reference evidence="7 8" key="1">
    <citation type="submission" date="2015-06" db="EMBL/GenBank/DDBJ databases">
        <title>Talaromyces atroroseus IBT 11181 draft genome.</title>
        <authorList>
            <person name="Rasmussen K.B."/>
            <person name="Rasmussen S."/>
            <person name="Petersen B."/>
            <person name="Sicheritz-Ponten T."/>
            <person name="Mortensen U.H."/>
            <person name="Thrane U."/>
        </authorList>
    </citation>
    <scope>NUCLEOTIDE SEQUENCE [LARGE SCALE GENOMIC DNA]</scope>
    <source>
        <strain evidence="7 8">IBT 11181</strain>
    </source>
</reference>
<evidence type="ECO:0000256" key="4">
    <source>
        <dbReference type="PIRNR" id="PIRNR006386"/>
    </source>
</evidence>
<keyword evidence="8" id="KW-1185">Reference proteome</keyword>
<dbReference type="GeneID" id="31007519"/>
<dbReference type="GO" id="GO:0005739">
    <property type="term" value="C:mitochondrion"/>
    <property type="evidence" value="ECO:0007669"/>
    <property type="project" value="TreeGrafter"/>
</dbReference>
<dbReference type="SUPFAM" id="SSF52833">
    <property type="entry name" value="Thioredoxin-like"/>
    <property type="match status" value="1"/>
</dbReference>
<dbReference type="PANTHER" id="PTHR42943:SF13">
    <property type="entry name" value="GLUTATHIONE S-TRANSFERASE KAPPA-RELATED"/>
    <property type="match status" value="1"/>
</dbReference>
<evidence type="ECO:0000313" key="7">
    <source>
        <dbReference type="EMBL" id="OKL56875.1"/>
    </source>
</evidence>
<protein>
    <recommendedName>
        <fullName evidence="4">Glutathione S-transferase kappa</fullName>
        <ecNumber evidence="4">2.5.1.18</ecNumber>
    </recommendedName>
</protein>
<comment type="caution">
    <text evidence="7">The sequence shown here is derived from an EMBL/GenBank/DDBJ whole genome shotgun (WGS) entry which is preliminary data.</text>
</comment>
<gene>
    <name evidence="7" type="ORF">UA08_07763</name>
</gene>
<dbReference type="Proteomes" id="UP000214365">
    <property type="component" value="Unassembled WGS sequence"/>
</dbReference>
<feature type="domain" description="DSBA-like thioredoxin" evidence="6">
    <location>
        <begin position="5"/>
        <end position="213"/>
    </location>
</feature>
<proteinExistence type="inferred from homology"/>
<evidence type="ECO:0000256" key="1">
    <source>
        <dbReference type="ARBA" id="ARBA00006494"/>
    </source>
</evidence>
<evidence type="ECO:0000256" key="3">
    <source>
        <dbReference type="ARBA" id="ARBA00047960"/>
    </source>
</evidence>